<dbReference type="Proteomes" id="UP000554837">
    <property type="component" value="Unassembled WGS sequence"/>
</dbReference>
<name>A0A840S9C1_9BURK</name>
<feature type="region of interest" description="Disordered" evidence="1">
    <location>
        <begin position="30"/>
        <end position="59"/>
    </location>
</feature>
<evidence type="ECO:0000313" key="3">
    <source>
        <dbReference type="Proteomes" id="UP000554837"/>
    </source>
</evidence>
<organism evidence="2 3">
    <name type="scientific">Inhella inkyongensis</name>
    <dbReference type="NCBI Taxonomy" id="392593"/>
    <lineage>
        <taxon>Bacteria</taxon>
        <taxon>Pseudomonadati</taxon>
        <taxon>Pseudomonadota</taxon>
        <taxon>Betaproteobacteria</taxon>
        <taxon>Burkholderiales</taxon>
        <taxon>Sphaerotilaceae</taxon>
        <taxon>Inhella</taxon>
    </lineage>
</organism>
<sequence length="59" mass="6647">MLRRTSGSAVRKPQHDAKLLIHISRIGLPKNRARQGKAHEFKGFARPRPGCPQSYPQIS</sequence>
<comment type="caution">
    <text evidence="2">The sequence shown here is derived from an EMBL/GenBank/DDBJ whole genome shotgun (WGS) entry which is preliminary data.</text>
</comment>
<keyword evidence="3" id="KW-1185">Reference proteome</keyword>
<evidence type="ECO:0000256" key="1">
    <source>
        <dbReference type="SAM" id="MobiDB-lite"/>
    </source>
</evidence>
<gene>
    <name evidence="2" type="ORF">HNQ51_002703</name>
</gene>
<dbReference type="EMBL" id="JACHHO010000004">
    <property type="protein sequence ID" value="MBB5205384.1"/>
    <property type="molecule type" value="Genomic_DNA"/>
</dbReference>
<proteinExistence type="predicted"/>
<reference evidence="2 3" key="1">
    <citation type="submission" date="2020-08" db="EMBL/GenBank/DDBJ databases">
        <title>Genomic Encyclopedia of Type Strains, Phase IV (KMG-IV): sequencing the most valuable type-strain genomes for metagenomic binning, comparative biology and taxonomic classification.</title>
        <authorList>
            <person name="Goeker M."/>
        </authorList>
    </citation>
    <scope>NUCLEOTIDE SEQUENCE [LARGE SCALE GENOMIC DNA]</scope>
    <source>
        <strain evidence="2 3">DSM 23958</strain>
    </source>
</reference>
<dbReference type="RefSeq" id="WP_175423615.1">
    <property type="nucleotide sequence ID" value="NZ_CP040709.1"/>
</dbReference>
<protein>
    <submittedName>
        <fullName evidence="2">Uncharacterized protein</fullName>
    </submittedName>
</protein>
<dbReference type="AlphaFoldDB" id="A0A840S9C1"/>
<accession>A0A840S9C1</accession>
<evidence type="ECO:0000313" key="2">
    <source>
        <dbReference type="EMBL" id="MBB5205384.1"/>
    </source>
</evidence>